<evidence type="ECO:0000313" key="2">
    <source>
        <dbReference type="Proteomes" id="UP001152795"/>
    </source>
</evidence>
<dbReference type="AlphaFoldDB" id="A0A7D9I4D8"/>
<protein>
    <submittedName>
        <fullName evidence="1">Uncharacterized protein</fullName>
    </submittedName>
</protein>
<accession>A0A7D9I4D8</accession>
<dbReference type="EMBL" id="CACRXK020002823">
    <property type="protein sequence ID" value="CAB3996211.1"/>
    <property type="molecule type" value="Genomic_DNA"/>
</dbReference>
<dbReference type="Proteomes" id="UP001152795">
    <property type="component" value="Unassembled WGS sequence"/>
</dbReference>
<organism evidence="1 2">
    <name type="scientific">Paramuricea clavata</name>
    <name type="common">Red gorgonian</name>
    <name type="synonym">Violescent sea-whip</name>
    <dbReference type="NCBI Taxonomy" id="317549"/>
    <lineage>
        <taxon>Eukaryota</taxon>
        <taxon>Metazoa</taxon>
        <taxon>Cnidaria</taxon>
        <taxon>Anthozoa</taxon>
        <taxon>Octocorallia</taxon>
        <taxon>Malacalcyonacea</taxon>
        <taxon>Plexauridae</taxon>
        <taxon>Paramuricea</taxon>
    </lineage>
</organism>
<proteinExistence type="predicted"/>
<keyword evidence="2" id="KW-1185">Reference proteome</keyword>
<gene>
    <name evidence="1" type="ORF">PACLA_8A067377</name>
</gene>
<evidence type="ECO:0000313" key="1">
    <source>
        <dbReference type="EMBL" id="CAB3996211.1"/>
    </source>
</evidence>
<sequence>MNSDALTHITIYLENNHSENDKDKYIPSYEVSENNSDQMIFSQHIFPEAFVHWCKDGGHIVYVSPLDIRTRLASLKQSQGITPYVESKINRIVDHIENNIERYIGVFNIAMVRTKLPDLNATPNLKRRTDGIHKKQLRQMLLNPKAFLRRYITGKRKVVKKKAVRQIQDTNRTWFGTPQ</sequence>
<name>A0A7D9I4D8_PARCT</name>
<comment type="caution">
    <text evidence="1">The sequence shown here is derived from an EMBL/GenBank/DDBJ whole genome shotgun (WGS) entry which is preliminary data.</text>
</comment>
<reference evidence="1" key="1">
    <citation type="submission" date="2020-04" db="EMBL/GenBank/DDBJ databases">
        <authorList>
            <person name="Alioto T."/>
            <person name="Alioto T."/>
            <person name="Gomez Garrido J."/>
        </authorList>
    </citation>
    <scope>NUCLEOTIDE SEQUENCE</scope>
    <source>
        <strain evidence="1">A484AB</strain>
    </source>
</reference>